<keyword evidence="2 5" id="KW-0812">Transmembrane</keyword>
<dbReference type="Proteomes" id="UP000198348">
    <property type="component" value="Unassembled WGS sequence"/>
</dbReference>
<keyword evidence="8" id="KW-1185">Reference proteome</keyword>
<gene>
    <name evidence="7" type="ORF">SAMN06265360_11955</name>
</gene>
<dbReference type="InterPro" id="IPR002810">
    <property type="entry name" value="NfeD-like_C"/>
</dbReference>
<name>A0A238Z6C0_9PSEU</name>
<keyword evidence="4 5" id="KW-0472">Membrane</keyword>
<feature type="transmembrane region" description="Helical" evidence="5">
    <location>
        <begin position="44"/>
        <end position="63"/>
    </location>
</feature>
<sequence length="142" mass="14504">MGALIWLIVGIALLAAEVLSGDLVLVMLGAGALAAAGSMVLADSVIVSVGVFAVTSIGLLVLARPALKRRFLHGPGLRTNVDALVGARAVTLSTVDAEQGRVKLNGEEWSARCYVSGQVIEPDTPVTVLEISGATAVVSMEP</sequence>
<evidence type="ECO:0000256" key="2">
    <source>
        <dbReference type="ARBA" id="ARBA00022692"/>
    </source>
</evidence>
<accession>A0A238Z6C0</accession>
<keyword evidence="7" id="KW-0378">Hydrolase</keyword>
<evidence type="ECO:0000256" key="4">
    <source>
        <dbReference type="ARBA" id="ARBA00023136"/>
    </source>
</evidence>
<keyword evidence="7" id="KW-0645">Protease</keyword>
<dbReference type="AlphaFoldDB" id="A0A238Z6C0"/>
<evidence type="ECO:0000259" key="6">
    <source>
        <dbReference type="Pfam" id="PF01957"/>
    </source>
</evidence>
<dbReference type="InterPro" id="IPR012340">
    <property type="entry name" value="NA-bd_OB-fold"/>
</dbReference>
<dbReference type="GO" id="GO:0006508">
    <property type="term" value="P:proteolysis"/>
    <property type="evidence" value="ECO:0007669"/>
    <property type="project" value="UniProtKB-KW"/>
</dbReference>
<reference evidence="7 8" key="1">
    <citation type="submission" date="2017-06" db="EMBL/GenBank/DDBJ databases">
        <authorList>
            <person name="Kim H.J."/>
            <person name="Triplett B.A."/>
        </authorList>
    </citation>
    <scope>NUCLEOTIDE SEQUENCE [LARGE SCALE GENOMIC DNA]</scope>
    <source>
        <strain evidence="7 8">DSM 45207</strain>
    </source>
</reference>
<keyword evidence="3 5" id="KW-1133">Transmembrane helix</keyword>
<dbReference type="EMBL" id="FZNW01000019">
    <property type="protein sequence ID" value="SNR78599.1"/>
    <property type="molecule type" value="Genomic_DNA"/>
</dbReference>
<dbReference type="RefSeq" id="WP_089302733.1">
    <property type="nucleotide sequence ID" value="NZ_FZNW01000019.1"/>
</dbReference>
<dbReference type="OrthoDB" id="9792945at2"/>
<proteinExistence type="predicted"/>
<dbReference type="GO" id="GO:0008233">
    <property type="term" value="F:peptidase activity"/>
    <property type="evidence" value="ECO:0007669"/>
    <property type="project" value="UniProtKB-KW"/>
</dbReference>
<evidence type="ECO:0000256" key="3">
    <source>
        <dbReference type="ARBA" id="ARBA00022989"/>
    </source>
</evidence>
<evidence type="ECO:0000313" key="7">
    <source>
        <dbReference type="EMBL" id="SNR78599.1"/>
    </source>
</evidence>
<dbReference type="Pfam" id="PF01957">
    <property type="entry name" value="NfeD"/>
    <property type="match status" value="1"/>
</dbReference>
<evidence type="ECO:0000256" key="5">
    <source>
        <dbReference type="SAM" id="Phobius"/>
    </source>
</evidence>
<dbReference type="InterPro" id="IPR052165">
    <property type="entry name" value="Membrane_assoc_protease"/>
</dbReference>
<dbReference type="Gene3D" id="2.40.50.140">
    <property type="entry name" value="Nucleic acid-binding proteins"/>
    <property type="match status" value="1"/>
</dbReference>
<protein>
    <submittedName>
        <fullName evidence="7">Membrane protein implicated in regulation of membrane protease activity</fullName>
    </submittedName>
</protein>
<organism evidence="7 8">
    <name type="scientific">Haloechinothrix alba</name>
    <dbReference type="NCBI Taxonomy" id="664784"/>
    <lineage>
        <taxon>Bacteria</taxon>
        <taxon>Bacillati</taxon>
        <taxon>Actinomycetota</taxon>
        <taxon>Actinomycetes</taxon>
        <taxon>Pseudonocardiales</taxon>
        <taxon>Pseudonocardiaceae</taxon>
        <taxon>Haloechinothrix</taxon>
    </lineage>
</organism>
<dbReference type="PANTHER" id="PTHR33507">
    <property type="entry name" value="INNER MEMBRANE PROTEIN YBBJ"/>
    <property type="match status" value="1"/>
</dbReference>
<evidence type="ECO:0000256" key="1">
    <source>
        <dbReference type="ARBA" id="ARBA00004141"/>
    </source>
</evidence>
<evidence type="ECO:0000313" key="8">
    <source>
        <dbReference type="Proteomes" id="UP000198348"/>
    </source>
</evidence>
<dbReference type="GO" id="GO:0005886">
    <property type="term" value="C:plasma membrane"/>
    <property type="evidence" value="ECO:0007669"/>
    <property type="project" value="TreeGrafter"/>
</dbReference>
<feature type="domain" description="NfeD-like C-terminal" evidence="6">
    <location>
        <begin position="81"/>
        <end position="138"/>
    </location>
</feature>
<comment type="subcellular location">
    <subcellularLocation>
        <location evidence="1">Membrane</location>
        <topology evidence="1">Multi-pass membrane protein</topology>
    </subcellularLocation>
</comment>
<dbReference type="PANTHER" id="PTHR33507:SF3">
    <property type="entry name" value="INNER MEMBRANE PROTEIN YBBJ"/>
    <property type="match status" value="1"/>
</dbReference>